<dbReference type="InterPro" id="IPR023635">
    <property type="entry name" value="Peptide_deformylase"/>
</dbReference>
<keyword evidence="5" id="KW-0408">Iron</keyword>
<dbReference type="GO" id="GO:0042586">
    <property type="term" value="F:peptide deformylase activity"/>
    <property type="evidence" value="ECO:0007669"/>
    <property type="project" value="UniProtKB-UniRule"/>
</dbReference>
<keyword evidence="4 5" id="KW-0648">Protein biosynthesis</keyword>
<keyword evidence="3 5" id="KW-0378">Hydrolase</keyword>
<dbReference type="HAMAP" id="MF_00163">
    <property type="entry name" value="Pep_deformylase"/>
    <property type="match status" value="1"/>
</dbReference>
<comment type="similarity">
    <text evidence="1 5">Belongs to the polypeptide deformylase family.</text>
</comment>
<dbReference type="NCBIfam" id="TIGR00079">
    <property type="entry name" value="pept_deformyl"/>
    <property type="match status" value="1"/>
</dbReference>
<comment type="function">
    <text evidence="5">Removes the formyl group from the N-terminal Met of newly synthesized proteins. Requires at least a dipeptide for an efficient rate of reaction. N-terminal L-methionine is a prerequisite for activity but the enzyme has broad specificity at other positions.</text>
</comment>
<reference evidence="7" key="1">
    <citation type="submission" date="2017-09" db="EMBL/GenBank/DDBJ databases">
        <title>Depth-based differentiation of microbial function through sediment-hosted aquifers and enrichment of novel symbionts in the deep terrestrial subsurface.</title>
        <authorList>
            <person name="Probst A.J."/>
            <person name="Ladd B."/>
            <person name="Jarett J.K."/>
            <person name="Geller-Mcgrath D.E."/>
            <person name="Sieber C.M.K."/>
            <person name="Emerson J.B."/>
            <person name="Anantharaman K."/>
            <person name="Thomas B.C."/>
            <person name="Malmstrom R."/>
            <person name="Stieglmeier M."/>
            <person name="Klingl A."/>
            <person name="Woyke T."/>
            <person name="Ryan C.M."/>
            <person name="Banfield J.F."/>
        </authorList>
    </citation>
    <scope>NUCLEOTIDE SEQUENCE [LARGE SCALE GENOMIC DNA]</scope>
</reference>
<dbReference type="SUPFAM" id="SSF56420">
    <property type="entry name" value="Peptide deformylase"/>
    <property type="match status" value="1"/>
</dbReference>
<dbReference type="PRINTS" id="PR01576">
    <property type="entry name" value="PDEFORMYLASE"/>
</dbReference>
<dbReference type="EMBL" id="PFCN01000018">
    <property type="protein sequence ID" value="PIR70432.1"/>
    <property type="molecule type" value="Genomic_DNA"/>
</dbReference>
<dbReference type="Gene3D" id="3.90.45.10">
    <property type="entry name" value="Peptide deformylase"/>
    <property type="match status" value="1"/>
</dbReference>
<gene>
    <name evidence="5 6" type="primary">def</name>
    <name evidence="6" type="ORF">COU46_01675</name>
</gene>
<dbReference type="GO" id="GO:0006412">
    <property type="term" value="P:translation"/>
    <property type="evidence" value="ECO:0007669"/>
    <property type="project" value="UniProtKB-UniRule"/>
</dbReference>
<evidence type="ECO:0000256" key="1">
    <source>
        <dbReference type="ARBA" id="ARBA00010759"/>
    </source>
</evidence>
<feature type="active site" evidence="5">
    <location>
        <position position="163"/>
    </location>
</feature>
<dbReference type="InterPro" id="IPR036821">
    <property type="entry name" value="Peptide_deformylase_sf"/>
</dbReference>
<protein>
    <recommendedName>
        <fullName evidence="5">Peptide deformylase</fullName>
        <shortName evidence="5">PDF</shortName>
        <ecNumber evidence="5">3.5.1.88</ecNumber>
    </recommendedName>
    <alternativeName>
        <fullName evidence="5">Polypeptide deformylase</fullName>
    </alternativeName>
</protein>
<dbReference type="CDD" id="cd00487">
    <property type="entry name" value="Pep_deformylase"/>
    <property type="match status" value="1"/>
</dbReference>
<dbReference type="PANTHER" id="PTHR10458:SF22">
    <property type="entry name" value="PEPTIDE DEFORMYLASE"/>
    <property type="match status" value="1"/>
</dbReference>
<evidence type="ECO:0000313" key="7">
    <source>
        <dbReference type="Proteomes" id="UP000229383"/>
    </source>
</evidence>
<evidence type="ECO:0000256" key="4">
    <source>
        <dbReference type="ARBA" id="ARBA00022917"/>
    </source>
</evidence>
<comment type="cofactor">
    <cofactor evidence="5">
        <name>Fe(2+)</name>
        <dbReference type="ChEBI" id="CHEBI:29033"/>
    </cofactor>
    <text evidence="5">Binds 1 Fe(2+) ion.</text>
</comment>
<evidence type="ECO:0000256" key="3">
    <source>
        <dbReference type="ARBA" id="ARBA00022801"/>
    </source>
</evidence>
<accession>A0A2H0TFX0</accession>
<dbReference type="NCBIfam" id="NF001159">
    <property type="entry name" value="PRK00150.1-3"/>
    <property type="match status" value="1"/>
</dbReference>
<feature type="binding site" evidence="5">
    <location>
        <position position="120"/>
    </location>
    <ligand>
        <name>Fe cation</name>
        <dbReference type="ChEBI" id="CHEBI:24875"/>
    </ligand>
</feature>
<name>A0A2H0TFX0_9BACT</name>
<keyword evidence="2 5" id="KW-0479">Metal-binding</keyword>
<dbReference type="Pfam" id="PF01327">
    <property type="entry name" value="Pep_deformylase"/>
    <property type="match status" value="1"/>
</dbReference>
<evidence type="ECO:0000256" key="5">
    <source>
        <dbReference type="HAMAP-Rule" id="MF_00163"/>
    </source>
</evidence>
<organism evidence="6 7">
    <name type="scientific">Candidatus Niyogibacteria bacterium CG10_big_fil_rev_8_21_14_0_10_42_19</name>
    <dbReference type="NCBI Taxonomy" id="1974725"/>
    <lineage>
        <taxon>Bacteria</taxon>
        <taxon>Candidatus Niyogiibacteriota</taxon>
    </lineage>
</organism>
<dbReference type="PIRSF" id="PIRSF004749">
    <property type="entry name" value="Pep_def"/>
    <property type="match status" value="1"/>
</dbReference>
<dbReference type="Proteomes" id="UP000229383">
    <property type="component" value="Unassembled WGS sequence"/>
</dbReference>
<feature type="binding site" evidence="5">
    <location>
        <position position="166"/>
    </location>
    <ligand>
        <name>Fe cation</name>
        <dbReference type="ChEBI" id="CHEBI:24875"/>
    </ligand>
</feature>
<comment type="caution">
    <text evidence="6">The sequence shown here is derived from an EMBL/GenBank/DDBJ whole genome shotgun (WGS) entry which is preliminary data.</text>
</comment>
<comment type="catalytic activity">
    <reaction evidence="5">
        <text>N-terminal N-formyl-L-methionyl-[peptide] + H2O = N-terminal L-methionyl-[peptide] + formate</text>
        <dbReference type="Rhea" id="RHEA:24420"/>
        <dbReference type="Rhea" id="RHEA-COMP:10639"/>
        <dbReference type="Rhea" id="RHEA-COMP:10640"/>
        <dbReference type="ChEBI" id="CHEBI:15377"/>
        <dbReference type="ChEBI" id="CHEBI:15740"/>
        <dbReference type="ChEBI" id="CHEBI:49298"/>
        <dbReference type="ChEBI" id="CHEBI:64731"/>
        <dbReference type="EC" id="3.5.1.88"/>
    </reaction>
</comment>
<dbReference type="GO" id="GO:0046872">
    <property type="term" value="F:metal ion binding"/>
    <property type="evidence" value="ECO:0007669"/>
    <property type="project" value="UniProtKB-KW"/>
</dbReference>
<evidence type="ECO:0000313" key="6">
    <source>
        <dbReference type="EMBL" id="PIR70432.1"/>
    </source>
</evidence>
<dbReference type="PANTHER" id="PTHR10458">
    <property type="entry name" value="PEPTIDE DEFORMYLASE"/>
    <property type="match status" value="1"/>
</dbReference>
<dbReference type="FunFam" id="3.90.45.10:FF:000003">
    <property type="entry name" value="Peptide deformylase"/>
    <property type="match status" value="1"/>
</dbReference>
<evidence type="ECO:0000256" key="2">
    <source>
        <dbReference type="ARBA" id="ARBA00022723"/>
    </source>
</evidence>
<dbReference type="AlphaFoldDB" id="A0A2H0TFX0"/>
<sequence>MDTKKKENKIEAENGIIRVYPDPVLRKKTRELSLEEIKHQTTKKIIKKMTEALFESPNGVGLAAPQIGISKAIFIVPLKVIEMDKKKKEEPEKDNTKVLVFINPRITKASKKKEVLYEGCLSTPNLYGQIKRSRQVTIEALNENGKKITRGAGGLLAEIFQHETDHLNGKLFIDEATDLRKHEPPE</sequence>
<dbReference type="EC" id="3.5.1.88" evidence="5"/>
<proteinExistence type="inferred from homology"/>
<feature type="binding site" evidence="5">
    <location>
        <position position="162"/>
    </location>
    <ligand>
        <name>Fe cation</name>
        <dbReference type="ChEBI" id="CHEBI:24875"/>
    </ligand>
</feature>